<dbReference type="GO" id="GO:0009117">
    <property type="term" value="P:nucleotide metabolic process"/>
    <property type="evidence" value="ECO:0007669"/>
    <property type="project" value="UniProtKB-KW"/>
</dbReference>
<dbReference type="GO" id="GO:0000166">
    <property type="term" value="F:nucleotide binding"/>
    <property type="evidence" value="ECO:0007669"/>
    <property type="project" value="UniProtKB-KW"/>
</dbReference>
<evidence type="ECO:0000256" key="9">
    <source>
        <dbReference type="ARBA" id="ARBA00022801"/>
    </source>
</evidence>
<organism evidence="17 18">
    <name type="scientific">Hemibagrus guttatus</name>
    <dbReference type="NCBI Taxonomy" id="175788"/>
    <lineage>
        <taxon>Eukaryota</taxon>
        <taxon>Metazoa</taxon>
        <taxon>Chordata</taxon>
        <taxon>Craniata</taxon>
        <taxon>Vertebrata</taxon>
        <taxon>Euteleostomi</taxon>
        <taxon>Actinopterygii</taxon>
        <taxon>Neopterygii</taxon>
        <taxon>Teleostei</taxon>
        <taxon>Ostariophysi</taxon>
        <taxon>Siluriformes</taxon>
        <taxon>Bagridae</taxon>
        <taxon>Hemibagrus</taxon>
    </lineage>
</organism>
<dbReference type="InterPro" id="IPR036691">
    <property type="entry name" value="Endo/exonu/phosph_ase_sf"/>
</dbReference>
<evidence type="ECO:0000256" key="11">
    <source>
        <dbReference type="ARBA" id="ARBA00023080"/>
    </source>
</evidence>
<evidence type="ECO:0000256" key="12">
    <source>
        <dbReference type="ARBA" id="ARBA00036362"/>
    </source>
</evidence>
<dbReference type="Gene3D" id="3.30.70.270">
    <property type="match status" value="1"/>
</dbReference>
<dbReference type="AlphaFoldDB" id="A0AAE0QR06"/>
<evidence type="ECO:0000259" key="16">
    <source>
        <dbReference type="PROSITE" id="PS50878"/>
    </source>
</evidence>
<keyword evidence="9" id="KW-0378">Hydrolase</keyword>
<keyword evidence="11" id="KW-0546">Nucleotide metabolism</keyword>
<evidence type="ECO:0000313" key="17">
    <source>
        <dbReference type="EMBL" id="KAK3529381.1"/>
    </source>
</evidence>
<dbReference type="PANTHER" id="PTHR13045:SF15">
    <property type="entry name" value="7-METHYLGUANOSINE PHOSPHATE-SPECIFIC 5'-NUCLEOTIDASE"/>
    <property type="match status" value="1"/>
</dbReference>
<evidence type="ECO:0000256" key="13">
    <source>
        <dbReference type="ARBA" id="ARBA00046090"/>
    </source>
</evidence>
<dbReference type="Pfam" id="PF05822">
    <property type="entry name" value="UMPH-1"/>
    <property type="match status" value="1"/>
</dbReference>
<evidence type="ECO:0000256" key="1">
    <source>
        <dbReference type="ARBA" id="ARBA00000815"/>
    </source>
</evidence>
<dbReference type="Pfam" id="PF00078">
    <property type="entry name" value="RVT_1"/>
    <property type="match status" value="1"/>
</dbReference>
<comment type="function">
    <text evidence="13">Specifically hydrolyzes 7-methylguanosine monophosphate (m(7)GMP) to 7-methylguanosine and inorganic phosphate. The specific activity for m(7)GMP may protect cells against undesired salvage of m(7)GMP and its incorporation into nucleic acids. Also has weak activity for CMP. UMP and purine nucleotides are poor substrates.</text>
</comment>
<dbReference type="SUPFAM" id="SSF56672">
    <property type="entry name" value="DNA/RNA polymerases"/>
    <property type="match status" value="1"/>
</dbReference>
<sequence>MMERRKVDILCVQETRWKGSKARSIGAGFKLFYYGVDSKRNGVGVVLKEEFVRNVLEVKRVSDRVMSLKLEIEGVMLNVVSGYAPQVGCELEEKERFWSELDEVMESIPTGERVVIGVDFNGHVGEGNTGDEEVMGKFGVKERNLEGQMVVDFAKRMDMAVVNTYFQKREEHRVTYKSGGRRTQVDYILCRRGNLKEIRDCKVVVGESVARQHRMVVCRMTLMVCKKKRSNIEKKTKWWKLKKEECCEEFRQKLRQALGGQVVLPDDWETTAEVIRETGRKVLGVSSGRRKEDKETWWWNEEVQDSIQRKRLAKKKWDMYRTEENRQEYKELQHRVKREVSKAKQKAYDELYTRLDTREGEKDLYRLARQRDRDGKDVQQVRVIKDRDGRVLTSEQSVQRRWKEYFEELMNEENEREKRVEGVNSVEQKVDKIRKDEVRKALKRMKSGKAVGPDDIPVEVWKCLGEAAVEFLTSLFNRVLESERMPEEWRRSVLVPIFKNKGDVQSCSNYRGIKLMSHTMKLWERVVEARLRKVVEICEQQYGFMPRKSTTDAIFALRILMEKYRDGQRELHCVFVDLEKAYDRVPREELWYCMRKSGVAEKYVRVVQDMYERSRTVVRCAVGQTEEFNVEVGLHQGSALSPFLFAIVMDQLSEEVRQEPPWTMMFADDIVICSESREQVEENLERWRFALERRGMKVSRSKTEYMCVNEREGSGTVRLQGEEVKKVQEFKYLGSTVQSNGEYEKEVKKRVQAGWNGWRKVSGVLCDQKISARIKGKVYRTVVRPAMLYGLETVSLRKRQESELEIPELNKASVRMRDRGQVETIISNMQREGASALQVISDFDMTLTRFAHEGKRCPTTHNILHNTNLISEECKAKMSKLVALYYPIEIDSSKSVEEKIPHMVEWWTRAHDLLIQQKISKAQLAQAVKDSGAMLREGYESFFKVLKQNSVPLLIFSAGVGDILEEVINGHDVFYTNVRVFSNYMDYDKNGVARAFKGELIHSFNKREGALQNTHQFVHDRTNILLLGDSLGDLDMAEGVQDLKNILRIGYLNDKVEERRETYVSSYDIVLEEDETLDVPNAILNYITSGEGSQEHHLPEETSHSQKHHLPNETPDETPHCQKRQKCSSSN</sequence>
<evidence type="ECO:0000256" key="8">
    <source>
        <dbReference type="ARBA" id="ARBA00022741"/>
    </source>
</evidence>
<feature type="region of interest" description="Disordered" evidence="15">
    <location>
        <begin position="1091"/>
        <end position="1131"/>
    </location>
</feature>
<evidence type="ECO:0000256" key="5">
    <source>
        <dbReference type="ARBA" id="ARBA00011245"/>
    </source>
</evidence>
<evidence type="ECO:0000256" key="10">
    <source>
        <dbReference type="ARBA" id="ARBA00022842"/>
    </source>
</evidence>
<comment type="similarity">
    <text evidence="3">Belongs to the pyrimidine 5'-nucleotidase family.</text>
</comment>
<feature type="compositionally biased region" description="Basic residues" evidence="15">
    <location>
        <begin position="1121"/>
        <end position="1131"/>
    </location>
</feature>
<comment type="caution">
    <text evidence="17">The sequence shown here is derived from an EMBL/GenBank/DDBJ whole genome shotgun (WGS) entry which is preliminary data.</text>
</comment>
<keyword evidence="6" id="KW-0963">Cytoplasm</keyword>
<reference evidence="17" key="1">
    <citation type="submission" date="2023-06" db="EMBL/GenBank/DDBJ databases">
        <title>Male Hemibagrus guttatus genome.</title>
        <authorList>
            <person name="Bian C."/>
        </authorList>
    </citation>
    <scope>NUCLEOTIDE SEQUENCE</scope>
    <source>
        <strain evidence="17">Male_cb2023</strain>
        <tissue evidence="17">Muscle</tissue>
    </source>
</reference>
<dbReference type="FunFam" id="3.40.50.1000:FF:000032">
    <property type="entry name" value="Cytosolic 5-nucleotidase 3-like"/>
    <property type="match status" value="1"/>
</dbReference>
<dbReference type="SFLD" id="SFLDG01128">
    <property type="entry name" value="C1.4:_5'-Nucleotidase_Like"/>
    <property type="match status" value="1"/>
</dbReference>
<comment type="subcellular location">
    <subcellularLocation>
        <location evidence="2">Cytoplasm</location>
    </subcellularLocation>
</comment>
<comment type="subunit">
    <text evidence="5">Monomer.</text>
</comment>
<gene>
    <name evidence="17" type="ORF">QTP70_029480</name>
</gene>
<dbReference type="InterPro" id="IPR006434">
    <property type="entry name" value="Pyrimidine_nucleotidase_eu"/>
</dbReference>
<evidence type="ECO:0000256" key="14">
    <source>
        <dbReference type="ARBA" id="ARBA00048583"/>
    </source>
</evidence>
<dbReference type="NCBIfam" id="TIGR01544">
    <property type="entry name" value="HAD-SF-IE"/>
    <property type="match status" value="1"/>
</dbReference>
<dbReference type="PROSITE" id="PS50878">
    <property type="entry name" value="RT_POL"/>
    <property type="match status" value="1"/>
</dbReference>
<dbReference type="InterPro" id="IPR043128">
    <property type="entry name" value="Rev_trsase/Diguanyl_cyclase"/>
</dbReference>
<dbReference type="InterPro" id="IPR000477">
    <property type="entry name" value="RT_dom"/>
</dbReference>
<dbReference type="PANTHER" id="PTHR13045">
    <property type="entry name" value="5'-NUCLEOTIDASE"/>
    <property type="match status" value="1"/>
</dbReference>
<dbReference type="Gene3D" id="3.40.50.1000">
    <property type="entry name" value="HAD superfamily/HAD-like"/>
    <property type="match status" value="1"/>
</dbReference>
<dbReference type="SFLD" id="SFLDS00003">
    <property type="entry name" value="Haloacid_Dehalogenase"/>
    <property type="match status" value="1"/>
</dbReference>
<evidence type="ECO:0000256" key="3">
    <source>
        <dbReference type="ARBA" id="ARBA00008389"/>
    </source>
</evidence>
<comment type="similarity">
    <text evidence="4">Belongs to the beta type-B retroviral polymerase family. HERV class-II K(HML-2) pol subfamily.</text>
</comment>
<dbReference type="SUPFAM" id="SSF56784">
    <property type="entry name" value="HAD-like"/>
    <property type="match status" value="1"/>
</dbReference>
<dbReference type="Proteomes" id="UP001274896">
    <property type="component" value="Unassembled WGS sequence"/>
</dbReference>
<evidence type="ECO:0000256" key="6">
    <source>
        <dbReference type="ARBA" id="ARBA00022490"/>
    </source>
</evidence>
<dbReference type="GO" id="GO:0008253">
    <property type="term" value="F:5'-nucleotidase activity"/>
    <property type="evidence" value="ECO:0007669"/>
    <property type="project" value="UniProtKB-EC"/>
</dbReference>
<dbReference type="InterPro" id="IPR023214">
    <property type="entry name" value="HAD_sf"/>
</dbReference>
<dbReference type="GO" id="GO:0000287">
    <property type="term" value="F:magnesium ion binding"/>
    <property type="evidence" value="ECO:0007669"/>
    <property type="project" value="InterPro"/>
</dbReference>
<dbReference type="Gene3D" id="3.60.10.10">
    <property type="entry name" value="Endonuclease/exonuclease/phosphatase"/>
    <property type="match status" value="1"/>
</dbReference>
<keyword evidence="10" id="KW-0460">Magnesium</keyword>
<keyword evidence="8" id="KW-0547">Nucleotide-binding</keyword>
<feature type="domain" description="Reverse transcriptase" evidence="16">
    <location>
        <begin position="478"/>
        <end position="737"/>
    </location>
</feature>
<evidence type="ECO:0000256" key="2">
    <source>
        <dbReference type="ARBA" id="ARBA00004496"/>
    </source>
</evidence>
<accession>A0AAE0QR06</accession>
<keyword evidence="18" id="KW-1185">Reference proteome</keyword>
<evidence type="ECO:0000256" key="7">
    <source>
        <dbReference type="ARBA" id="ARBA00022723"/>
    </source>
</evidence>
<dbReference type="CDD" id="cd09076">
    <property type="entry name" value="L1-EN"/>
    <property type="match status" value="1"/>
</dbReference>
<comment type="catalytic activity">
    <reaction evidence="12">
        <text>CMP + H2O = cytidine + phosphate</text>
        <dbReference type="Rhea" id="RHEA:29367"/>
        <dbReference type="ChEBI" id="CHEBI:15377"/>
        <dbReference type="ChEBI" id="CHEBI:17562"/>
        <dbReference type="ChEBI" id="CHEBI:43474"/>
        <dbReference type="ChEBI" id="CHEBI:60377"/>
        <dbReference type="EC" id="3.1.3.91"/>
    </reaction>
</comment>
<feature type="compositionally biased region" description="Basic and acidic residues" evidence="15">
    <location>
        <begin position="1093"/>
        <end position="1104"/>
    </location>
</feature>
<evidence type="ECO:0000256" key="4">
    <source>
        <dbReference type="ARBA" id="ARBA00010879"/>
    </source>
</evidence>
<evidence type="ECO:0000313" key="18">
    <source>
        <dbReference type="Proteomes" id="UP001274896"/>
    </source>
</evidence>
<comment type="catalytic activity">
    <reaction evidence="14">
        <text>N(7)-methyl-GMP + H2O = N(7)-methylguanosine + phosphate</text>
        <dbReference type="Rhea" id="RHEA:37107"/>
        <dbReference type="ChEBI" id="CHEBI:15377"/>
        <dbReference type="ChEBI" id="CHEBI:20794"/>
        <dbReference type="ChEBI" id="CHEBI:43474"/>
        <dbReference type="ChEBI" id="CHEBI:58285"/>
        <dbReference type="EC" id="3.1.3.91"/>
    </reaction>
</comment>
<comment type="catalytic activity">
    <reaction evidence="1">
        <text>a ribonucleoside 5'-phosphate + H2O = a ribonucleoside + phosphate</text>
        <dbReference type="Rhea" id="RHEA:12484"/>
        <dbReference type="ChEBI" id="CHEBI:15377"/>
        <dbReference type="ChEBI" id="CHEBI:18254"/>
        <dbReference type="ChEBI" id="CHEBI:43474"/>
        <dbReference type="ChEBI" id="CHEBI:58043"/>
        <dbReference type="EC" id="3.1.3.5"/>
    </reaction>
</comment>
<dbReference type="EMBL" id="JAUCMX010000012">
    <property type="protein sequence ID" value="KAK3529381.1"/>
    <property type="molecule type" value="Genomic_DNA"/>
</dbReference>
<dbReference type="SUPFAM" id="SSF56219">
    <property type="entry name" value="DNase I-like"/>
    <property type="match status" value="1"/>
</dbReference>
<keyword evidence="7" id="KW-0479">Metal-binding</keyword>
<dbReference type="Gene3D" id="1.10.150.340">
    <property type="entry name" value="Pyrimidine 5'-nucleotidase (UMPH-1), N-terminal domain"/>
    <property type="match status" value="1"/>
</dbReference>
<dbReference type="InterPro" id="IPR036412">
    <property type="entry name" value="HAD-like_sf"/>
</dbReference>
<dbReference type="CDD" id="cd01650">
    <property type="entry name" value="RT_nLTR_like"/>
    <property type="match status" value="1"/>
</dbReference>
<evidence type="ECO:0000256" key="15">
    <source>
        <dbReference type="SAM" id="MobiDB-lite"/>
    </source>
</evidence>
<name>A0AAE0QR06_9TELE</name>
<dbReference type="InterPro" id="IPR043502">
    <property type="entry name" value="DNA/RNA_pol_sf"/>
</dbReference>
<dbReference type="FunFam" id="1.10.150.340:FF:000001">
    <property type="entry name" value="Cytosolic 5-nucleotidase 3-like"/>
    <property type="match status" value="1"/>
</dbReference>
<protein>
    <recommendedName>
        <fullName evidence="16">Reverse transcriptase domain-containing protein</fullName>
    </recommendedName>
</protein>
<proteinExistence type="inferred from homology"/>
<dbReference type="GO" id="GO:0005737">
    <property type="term" value="C:cytoplasm"/>
    <property type="evidence" value="ECO:0007669"/>
    <property type="project" value="UniProtKB-SubCell"/>
</dbReference>